<keyword evidence="5 10" id="KW-0573">Peptidoglycan synthesis</keyword>
<feature type="transmembrane region" description="Helical" evidence="10">
    <location>
        <begin position="120"/>
        <end position="143"/>
    </location>
</feature>
<organism evidence="11 12">
    <name type="scientific">Lebetimonas natsushimae</name>
    <dbReference type="NCBI Taxonomy" id="1936991"/>
    <lineage>
        <taxon>Bacteria</taxon>
        <taxon>Pseudomonadati</taxon>
        <taxon>Campylobacterota</taxon>
        <taxon>Epsilonproteobacteria</taxon>
        <taxon>Nautiliales</taxon>
        <taxon>Nautiliaceae</taxon>
        <taxon>Lebetimonas</taxon>
    </lineage>
</organism>
<dbReference type="GO" id="GO:0008360">
    <property type="term" value="P:regulation of cell shape"/>
    <property type="evidence" value="ECO:0007669"/>
    <property type="project" value="UniProtKB-KW"/>
</dbReference>
<dbReference type="GO" id="GO:0005886">
    <property type="term" value="C:plasma membrane"/>
    <property type="evidence" value="ECO:0007669"/>
    <property type="project" value="UniProtKB-SubCell"/>
</dbReference>
<feature type="transmembrane region" description="Helical" evidence="10">
    <location>
        <begin position="150"/>
        <end position="170"/>
    </location>
</feature>
<evidence type="ECO:0000256" key="3">
    <source>
        <dbReference type="ARBA" id="ARBA00022692"/>
    </source>
</evidence>
<keyword evidence="10" id="KW-0961">Cell wall biogenesis/degradation</keyword>
<feature type="transmembrane region" description="Helical" evidence="10">
    <location>
        <begin position="182"/>
        <end position="201"/>
    </location>
</feature>
<comment type="pathway">
    <text evidence="10">Cell wall biogenesis; peptidoglycan biosynthesis.</text>
</comment>
<dbReference type="EMBL" id="BDME01000006">
    <property type="protein sequence ID" value="GAX88262.1"/>
    <property type="molecule type" value="Genomic_DNA"/>
</dbReference>
<evidence type="ECO:0000256" key="10">
    <source>
        <dbReference type="HAMAP-Rule" id="MF_02078"/>
    </source>
</evidence>
<evidence type="ECO:0000256" key="4">
    <source>
        <dbReference type="ARBA" id="ARBA00022960"/>
    </source>
</evidence>
<dbReference type="NCBIfam" id="TIGR01695">
    <property type="entry name" value="murJ_mviN"/>
    <property type="match status" value="1"/>
</dbReference>
<dbReference type="UniPathway" id="UPA00219"/>
<sequence>MAFMIKAIIINFLGIFNSRILGFIRDLLNASILGANIYSDIFFVAFKFPNLFRRIFAEGAFTQSFLPSLAKSKEKARFAFLIFFKFFIIILILSLIVTIFRDFITDILAYGFDKTAKKIASPLIAINFWYLDLIFIVTFLASLLQYKNHFAVTAFSTALLNISLISALLISKNFTKEKIIWYLSFAVIIGGIAQVIAHLIVAKKKKILKLLYVGYKKKVKVDTNEFNKHFLPSVFGNSTAHISAFLDTWLATFLIAGSISYLYYANRLFQLPFALFVIATSTVFFPKITKLLHSDKEKEAMEMMKKIFWILLYLLILATIVGIADSKEIVKVLFERGAFTHNDTIMTSNVLTMYLIGLIPYGISKLFSSYLYATHRHLKAAKFSAIALGGNIVFSIILIFPLKVYGLALSSSIAGIIMLFLYIKELSFKLFFSFFEKKYLFYLILCITISIIAAIIFKKFLLLF</sequence>
<dbReference type="GO" id="GO:0015648">
    <property type="term" value="F:lipid-linked peptidoglycan transporter activity"/>
    <property type="evidence" value="ECO:0007669"/>
    <property type="project" value="UniProtKB-UniRule"/>
</dbReference>
<feature type="transmembrane region" description="Helical" evidence="10">
    <location>
        <begin position="307"/>
        <end position="324"/>
    </location>
</feature>
<keyword evidence="10" id="KW-0813">Transport</keyword>
<comment type="function">
    <text evidence="8 10">Involved in peptidoglycan biosynthesis. Transports lipid-linked peptidoglycan precursors from the inner to the outer leaflet of the cytoplasmic membrane.</text>
</comment>
<comment type="caution">
    <text evidence="11">The sequence shown here is derived from an EMBL/GenBank/DDBJ whole genome shotgun (WGS) entry which is preliminary data.</text>
</comment>
<keyword evidence="12" id="KW-1185">Reference proteome</keyword>
<dbReference type="CDD" id="cd13123">
    <property type="entry name" value="MATE_MurJ_like"/>
    <property type="match status" value="1"/>
</dbReference>
<proteinExistence type="inferred from homology"/>
<reference evidence="11 12" key="1">
    <citation type="journal article" date="2017" name="Syst. Appl. Microbiol.">
        <title>Lebetimonas natsushimae sp. nov., a novel strictly anaerobic, moderately thermophilic chemoautotroph isolated from a deep-sea hydrothermal vent polychaete nest in the Mid-Okinawa Trough.</title>
        <authorList>
            <person name="Nagata R."/>
            <person name="Takaki Y."/>
            <person name="Tame A."/>
            <person name="Nunoura T."/>
            <person name="Muto H."/>
            <person name="Mino S."/>
            <person name="Sawayama S."/>
            <person name="Takai K."/>
            <person name="Nakagawa S."/>
        </authorList>
    </citation>
    <scope>NUCLEOTIDE SEQUENCE [LARGE SCALE GENOMIC DNA]</scope>
    <source>
        <strain evidence="11 12">HS1857</strain>
    </source>
</reference>
<evidence type="ECO:0000256" key="9">
    <source>
        <dbReference type="ARBA" id="ARBA00061532"/>
    </source>
</evidence>
<feature type="transmembrane region" description="Helical" evidence="10">
    <location>
        <begin position="383"/>
        <end position="402"/>
    </location>
</feature>
<keyword evidence="2 10" id="KW-1003">Cell membrane</keyword>
<comment type="similarity">
    <text evidence="9 10">Belongs to the MurJ/MviN family.</text>
</comment>
<feature type="transmembrane region" description="Helical" evidence="10">
    <location>
        <begin position="439"/>
        <end position="457"/>
    </location>
</feature>
<feature type="transmembrane region" description="Helical" evidence="10">
    <location>
        <begin position="408"/>
        <end position="427"/>
    </location>
</feature>
<dbReference type="HAMAP" id="MF_02078">
    <property type="entry name" value="MurJ_MviN"/>
    <property type="match status" value="1"/>
</dbReference>
<evidence type="ECO:0000256" key="5">
    <source>
        <dbReference type="ARBA" id="ARBA00022984"/>
    </source>
</evidence>
<evidence type="ECO:0000256" key="2">
    <source>
        <dbReference type="ARBA" id="ARBA00022475"/>
    </source>
</evidence>
<evidence type="ECO:0000256" key="6">
    <source>
        <dbReference type="ARBA" id="ARBA00022989"/>
    </source>
</evidence>
<feature type="transmembrane region" description="Helical" evidence="10">
    <location>
        <begin position="269"/>
        <end position="286"/>
    </location>
</feature>
<feature type="transmembrane region" description="Helical" evidence="10">
    <location>
        <begin position="78"/>
        <end position="100"/>
    </location>
</feature>
<dbReference type="GO" id="GO:0009252">
    <property type="term" value="P:peptidoglycan biosynthetic process"/>
    <property type="evidence" value="ECO:0007669"/>
    <property type="project" value="UniProtKB-UniRule"/>
</dbReference>
<dbReference type="GO" id="GO:0071555">
    <property type="term" value="P:cell wall organization"/>
    <property type="evidence" value="ECO:0007669"/>
    <property type="project" value="UniProtKB-KW"/>
</dbReference>
<accession>A0A292YBB1</accession>
<evidence type="ECO:0000256" key="1">
    <source>
        <dbReference type="ARBA" id="ARBA00004651"/>
    </source>
</evidence>
<feature type="transmembrane region" description="Helical" evidence="10">
    <location>
        <begin position="244"/>
        <end position="263"/>
    </location>
</feature>
<name>A0A292YBB1_9BACT</name>
<dbReference type="PANTHER" id="PTHR47019">
    <property type="entry name" value="LIPID II FLIPPASE MURJ"/>
    <property type="match status" value="1"/>
</dbReference>
<dbReference type="GO" id="GO:0034204">
    <property type="term" value="P:lipid translocation"/>
    <property type="evidence" value="ECO:0007669"/>
    <property type="project" value="TreeGrafter"/>
</dbReference>
<evidence type="ECO:0000313" key="12">
    <source>
        <dbReference type="Proteomes" id="UP000217944"/>
    </source>
</evidence>
<evidence type="ECO:0000313" key="11">
    <source>
        <dbReference type="EMBL" id="GAX88262.1"/>
    </source>
</evidence>
<keyword evidence="6 10" id="KW-1133">Transmembrane helix</keyword>
<keyword evidence="4 10" id="KW-0133">Cell shape</keyword>
<dbReference type="PRINTS" id="PR01806">
    <property type="entry name" value="VIRFACTRMVIN"/>
</dbReference>
<dbReference type="InterPro" id="IPR004268">
    <property type="entry name" value="MurJ"/>
</dbReference>
<dbReference type="Proteomes" id="UP000217944">
    <property type="component" value="Unassembled WGS sequence"/>
</dbReference>
<dbReference type="AlphaFoldDB" id="A0A292YBB1"/>
<evidence type="ECO:0000256" key="7">
    <source>
        <dbReference type="ARBA" id="ARBA00023136"/>
    </source>
</evidence>
<comment type="subcellular location">
    <subcellularLocation>
        <location evidence="1 10">Cell membrane</location>
        <topology evidence="1 10">Multi-pass membrane protein</topology>
    </subcellularLocation>
</comment>
<evidence type="ECO:0000256" key="8">
    <source>
        <dbReference type="ARBA" id="ARBA00060041"/>
    </source>
</evidence>
<gene>
    <name evidence="10" type="primary">murJ</name>
    <name evidence="11" type="ORF">LNAT_P1557</name>
</gene>
<dbReference type="InterPro" id="IPR051050">
    <property type="entry name" value="Lipid_II_flippase_MurJ/MviN"/>
</dbReference>
<dbReference type="Pfam" id="PF03023">
    <property type="entry name" value="MurJ"/>
    <property type="match status" value="1"/>
</dbReference>
<keyword evidence="3 10" id="KW-0812">Transmembrane</keyword>
<comment type="caution">
    <text evidence="10">Lacks conserved residue(s) required for the propagation of feature annotation.</text>
</comment>
<protein>
    <recommendedName>
        <fullName evidence="10">Probable lipid II flippase MurJ</fullName>
    </recommendedName>
</protein>
<feature type="transmembrane region" description="Helical" evidence="10">
    <location>
        <begin position="344"/>
        <end position="363"/>
    </location>
</feature>
<dbReference type="PANTHER" id="PTHR47019:SF1">
    <property type="entry name" value="LIPID II FLIPPASE MURJ"/>
    <property type="match status" value="1"/>
</dbReference>
<keyword evidence="7 10" id="KW-0472">Membrane</keyword>